<dbReference type="PROSITE" id="PS50158">
    <property type="entry name" value="ZF_CCHC"/>
    <property type="match status" value="1"/>
</dbReference>
<keyword evidence="10" id="KW-1185">Reference proteome</keyword>
<dbReference type="PROSITE" id="PS50216">
    <property type="entry name" value="DHHC"/>
    <property type="match status" value="1"/>
</dbReference>
<keyword evidence="6" id="KW-0863">Zinc-finger</keyword>
<evidence type="ECO:0008006" key="11">
    <source>
        <dbReference type="Google" id="ProtNLM"/>
    </source>
</evidence>
<evidence type="ECO:0000313" key="10">
    <source>
        <dbReference type="Proteomes" id="UP001258017"/>
    </source>
</evidence>
<evidence type="ECO:0000259" key="8">
    <source>
        <dbReference type="PROSITE" id="PS51270"/>
    </source>
</evidence>
<dbReference type="EMBL" id="JAIFRP010000073">
    <property type="protein sequence ID" value="KAK2579936.1"/>
    <property type="molecule type" value="Genomic_DNA"/>
</dbReference>
<evidence type="ECO:0000259" key="7">
    <source>
        <dbReference type="PROSITE" id="PS50158"/>
    </source>
</evidence>
<reference evidence="9" key="2">
    <citation type="journal article" date="2023" name="Commun. Biol.">
        <title>Intrasexual cuticular hydrocarbon dimorphism in a wasp sheds light on hydrocarbon biosynthesis genes in Hymenoptera.</title>
        <authorList>
            <person name="Moris V.C."/>
            <person name="Podsiadlowski L."/>
            <person name="Martin S."/>
            <person name="Oeyen J.P."/>
            <person name="Donath A."/>
            <person name="Petersen M."/>
            <person name="Wilbrandt J."/>
            <person name="Misof B."/>
            <person name="Liedtke D."/>
            <person name="Thamm M."/>
            <person name="Scheiner R."/>
            <person name="Schmitt T."/>
            <person name="Niehuis O."/>
        </authorList>
    </citation>
    <scope>NUCLEOTIDE SEQUENCE</scope>
    <source>
        <strain evidence="9">GBR_01_08_01A</strain>
    </source>
</reference>
<dbReference type="Proteomes" id="UP001258017">
    <property type="component" value="Unassembled WGS sequence"/>
</dbReference>
<dbReference type="InterPro" id="IPR001878">
    <property type="entry name" value="Znf_CCHC"/>
</dbReference>
<dbReference type="GO" id="GO:0005737">
    <property type="term" value="C:cytoplasm"/>
    <property type="evidence" value="ECO:0007669"/>
    <property type="project" value="UniProtKB-SubCell"/>
</dbReference>
<evidence type="ECO:0000256" key="4">
    <source>
        <dbReference type="ARBA" id="ARBA00022679"/>
    </source>
</evidence>
<dbReference type="GO" id="GO:0005730">
    <property type="term" value="C:nucleolus"/>
    <property type="evidence" value="ECO:0007669"/>
    <property type="project" value="TreeGrafter"/>
</dbReference>
<dbReference type="GO" id="GO:0003676">
    <property type="term" value="F:nucleic acid binding"/>
    <property type="evidence" value="ECO:0007669"/>
    <property type="project" value="InterPro"/>
</dbReference>
<feature type="domain" description="CCHC-type" evidence="7">
    <location>
        <begin position="429"/>
        <end position="443"/>
    </location>
</feature>
<accession>A0AAD9RIY3</accession>
<organism evidence="9 10">
    <name type="scientific">Odynerus spinipes</name>
    <dbReference type="NCBI Taxonomy" id="1348599"/>
    <lineage>
        <taxon>Eukaryota</taxon>
        <taxon>Metazoa</taxon>
        <taxon>Ecdysozoa</taxon>
        <taxon>Arthropoda</taxon>
        <taxon>Hexapoda</taxon>
        <taxon>Insecta</taxon>
        <taxon>Pterygota</taxon>
        <taxon>Neoptera</taxon>
        <taxon>Endopterygota</taxon>
        <taxon>Hymenoptera</taxon>
        <taxon>Apocrita</taxon>
        <taxon>Aculeata</taxon>
        <taxon>Vespoidea</taxon>
        <taxon>Vespidae</taxon>
        <taxon>Eumeninae</taxon>
        <taxon>Odynerus</taxon>
    </lineage>
</organism>
<dbReference type="Pfam" id="PF10237">
    <property type="entry name" value="N6-adenineMlase"/>
    <property type="match status" value="1"/>
</dbReference>
<evidence type="ECO:0000256" key="1">
    <source>
        <dbReference type="ARBA" id="ARBA00004496"/>
    </source>
</evidence>
<proteinExistence type="predicted"/>
<protein>
    <recommendedName>
        <fullName evidence="11">Zinc finger CCHC domain-containing protein 4</fullName>
    </recommendedName>
</protein>
<dbReference type="InterPro" id="IPR039846">
    <property type="entry name" value="ZCCHC4"/>
</dbReference>
<keyword evidence="6" id="KW-0862">Zinc</keyword>
<name>A0AAD9RIY3_9HYME</name>
<dbReference type="AlphaFoldDB" id="A0AAD9RIY3"/>
<comment type="caution">
    <text evidence="9">The sequence shown here is derived from an EMBL/GenBank/DDBJ whole genome shotgun (WGS) entry which is preliminary data.</text>
</comment>
<feature type="domain" description="CTCHY-type" evidence="8">
    <location>
        <begin position="357"/>
        <end position="421"/>
    </location>
</feature>
<dbReference type="PROSITE" id="PS00092">
    <property type="entry name" value="N6_MTASE"/>
    <property type="match status" value="1"/>
</dbReference>
<dbReference type="GO" id="GO:0008988">
    <property type="term" value="F:rRNA (adenine-N6-)-methyltransferase activity"/>
    <property type="evidence" value="ECO:0007669"/>
    <property type="project" value="InterPro"/>
</dbReference>
<dbReference type="PANTHER" id="PTHR13493">
    <property type="entry name" value="ZINC FINGER CCHC DOMAIN-CONTAINING"/>
    <property type="match status" value="1"/>
</dbReference>
<evidence type="ECO:0000313" key="9">
    <source>
        <dbReference type="EMBL" id="KAK2579936.1"/>
    </source>
</evidence>
<sequence length="580" mass="67570">MDDTRGLECFWGNDEGPHCAHGPTVLFGKYVDGTLERFYVCSACRDRKLCRFYLKYGEKLTKQQQDAWDKEKKKVAQSYYHQKLFVRFNELLAIGPENRSYCHDCERLIYVNEREKHKDHNITIGLTDHQMHHPTEVMKPLENSKKEAQYLFSKKSVKDIVDMLLEFKAKQVICIGAPRIHEYINQNLDDKMSSLLLDIDGRFHNFFGPLSYVWYNLFNHYFFNENAESVFKDFLTQNKGKDLYLICDPPFGGRVELISQTLKKISDLHKKLNKIENNDDDLKIMFIFPYFMEAIMREKSNPPSVSGGLKDLKMLDYKVDYENHPLFVTDSTGRKHGSPIRIFTNIPLSLLKLPESDGYKYCKRCQKWVSRENKHCKKCKDCTSKDGRRYRHCKLCERCVKPTWKHCNTCKRCLLEKHKCNDKPKITGRCFKCNELGHTEKDCNVNDKLVEKPKKLGKRKIDINESSSLTTKKKTNNVDTSIDSNAKSNKLSAIKIKAKSKETSITEKIKDAKIDNIKKGRSIKQKLITRHKLISPVSKRLGRVVKLRKTKLGVTTATNKIIKAKKKLMNKIKVEDIIDN</sequence>
<dbReference type="PROSITE" id="PS51270">
    <property type="entry name" value="ZF_CTCHY"/>
    <property type="match status" value="1"/>
</dbReference>
<reference evidence="9" key="1">
    <citation type="submission" date="2021-08" db="EMBL/GenBank/DDBJ databases">
        <authorList>
            <person name="Misof B."/>
            <person name="Oliver O."/>
            <person name="Podsiadlowski L."/>
            <person name="Donath A."/>
            <person name="Peters R."/>
            <person name="Mayer C."/>
            <person name="Rust J."/>
            <person name="Gunkel S."/>
            <person name="Lesny P."/>
            <person name="Martin S."/>
            <person name="Oeyen J.P."/>
            <person name="Petersen M."/>
            <person name="Panagiotis P."/>
            <person name="Wilbrandt J."/>
            <person name="Tanja T."/>
        </authorList>
    </citation>
    <scope>NUCLEOTIDE SEQUENCE</scope>
    <source>
        <strain evidence="9">GBR_01_08_01A</strain>
        <tissue evidence="9">Thorax + abdomen</tissue>
    </source>
</reference>
<gene>
    <name evidence="9" type="ORF">KPH14_007616</name>
</gene>
<dbReference type="InterPro" id="IPR041370">
    <property type="entry name" value="Mlase_EEF1AKMT1/ZCCHC4"/>
</dbReference>
<evidence type="ECO:0000256" key="2">
    <source>
        <dbReference type="ARBA" id="ARBA00022490"/>
    </source>
</evidence>
<evidence type="ECO:0000256" key="5">
    <source>
        <dbReference type="ARBA" id="ARBA00023242"/>
    </source>
</evidence>
<evidence type="ECO:0000256" key="3">
    <source>
        <dbReference type="ARBA" id="ARBA00022603"/>
    </source>
</evidence>
<dbReference type="InterPro" id="IPR017921">
    <property type="entry name" value="Znf_CTCHY"/>
</dbReference>
<keyword evidence="2" id="KW-0963">Cytoplasm</keyword>
<dbReference type="InterPro" id="IPR002052">
    <property type="entry name" value="DNA_methylase_N6_adenine_CS"/>
</dbReference>
<dbReference type="GO" id="GO:0008270">
    <property type="term" value="F:zinc ion binding"/>
    <property type="evidence" value="ECO:0007669"/>
    <property type="project" value="UniProtKB-KW"/>
</dbReference>
<comment type="subcellular location">
    <subcellularLocation>
        <location evidence="1">Cytoplasm</location>
    </subcellularLocation>
</comment>
<keyword evidence="3" id="KW-0489">Methyltransferase</keyword>
<keyword evidence="5" id="KW-0539">Nucleus</keyword>
<keyword evidence="4" id="KW-0808">Transferase</keyword>
<dbReference type="PANTHER" id="PTHR13493:SF3">
    <property type="entry name" value="RRNA N6-ADENOSINE-METHYLTRANSFERASE ZCCHC4"/>
    <property type="match status" value="1"/>
</dbReference>
<evidence type="ECO:0000256" key="6">
    <source>
        <dbReference type="PROSITE-ProRule" id="PRU00047"/>
    </source>
</evidence>
<keyword evidence="6" id="KW-0479">Metal-binding</keyword>